<sequence length="139" mass="15782">MGRKSHGEDYSDAELDFIASVAHSVQCGIDYAFGLPELYQWGLMGEGYKAQMKASVRAVLVHDKSPKSLHGSWLSRLTQEGWVHGEVKDAEKKTHPLLVPFDELPIEWKLRLRQFRAAVIPFRKTKNAVRSNLITFSTK</sequence>
<proteinExistence type="predicted"/>
<feature type="domain" description="Ryanodine receptor Ryr" evidence="1">
    <location>
        <begin position="61"/>
        <end position="113"/>
    </location>
</feature>
<reference evidence="2 3" key="1">
    <citation type="submission" date="2020-07" db="EMBL/GenBank/DDBJ databases">
        <title>Complete genome sequence of Klebsiella pneumoniae phage Miami.</title>
        <authorList>
            <person name="Mora D.A."/>
            <person name="Lessor L."/>
            <person name="Gill J."/>
            <person name="Liu M."/>
        </authorList>
    </citation>
    <scope>NUCLEOTIDE SEQUENCE [LARGE SCALE GENOMIC DNA]</scope>
</reference>
<dbReference type="Gene3D" id="6.20.350.10">
    <property type="match status" value="1"/>
</dbReference>
<accession>A0A873WMF8</accession>
<dbReference type="Proteomes" id="UP000662782">
    <property type="component" value="Segment"/>
</dbReference>
<protein>
    <recommendedName>
        <fullName evidence="1">Ryanodine receptor Ryr domain-containing protein</fullName>
    </recommendedName>
</protein>
<evidence type="ECO:0000259" key="1">
    <source>
        <dbReference type="Pfam" id="PF02026"/>
    </source>
</evidence>
<organism evidence="2 3">
    <name type="scientific">Klebsiella phage Miami</name>
    <dbReference type="NCBI Taxonomy" id="2767581"/>
    <lineage>
        <taxon>Viruses</taxon>
        <taxon>Duplodnaviria</taxon>
        <taxon>Heunggongvirae</taxon>
        <taxon>Uroviricota</taxon>
        <taxon>Caudoviricetes</taxon>
        <taxon>Chimalliviridae</taxon>
        <taxon>Miamivirus</taxon>
        <taxon>Miamivirus miami</taxon>
    </lineage>
</organism>
<keyword evidence="3" id="KW-1185">Reference proteome</keyword>
<evidence type="ECO:0000313" key="3">
    <source>
        <dbReference type="Proteomes" id="UP000662782"/>
    </source>
</evidence>
<dbReference type="InterPro" id="IPR003032">
    <property type="entry name" value="Ryanodine_rcpt"/>
</dbReference>
<evidence type="ECO:0000313" key="2">
    <source>
        <dbReference type="EMBL" id="QPB09265.1"/>
    </source>
</evidence>
<name>A0A873WMF8_9CAUD</name>
<dbReference type="EMBL" id="MT701590">
    <property type="protein sequence ID" value="QPB09265.1"/>
    <property type="molecule type" value="Genomic_DNA"/>
</dbReference>
<gene>
    <name evidence="2" type="ORF">CPT_Miami_170</name>
</gene>
<dbReference type="Pfam" id="PF02026">
    <property type="entry name" value="RyR"/>
    <property type="match status" value="1"/>
</dbReference>